<sequence>MLEAQPGDIVLHYSGGEVRAWSSVLESAYDGAPSFEDPTTRWSSDGRVLRVDIEVLDVPIARDEIPFDLRVSEDSTRWPFRTDGALKQSYLHEVDGALAEWLLDRTGLSNDVAQNRSWPRDRDTRPELPYSGDRPVVSYQRGEQSSLRRALFGHRLVDVCALCGRELPVAMLIAAHIKRRADTSNAERRRTDNVMPACVLGCDDLFELGYVTVSKTGIIEAGPRRHPMTSALERVVDGLLGRTCSFWDESRERYFAHHRRFQRGEVDRYELS</sequence>
<accession>A0ABX0T6Y0</accession>
<evidence type="ECO:0000256" key="1">
    <source>
        <dbReference type="SAM" id="MobiDB-lite"/>
    </source>
</evidence>
<dbReference type="RefSeq" id="WP_166779293.1">
    <property type="nucleotide sequence ID" value="NZ_JAAOYO010000001.1"/>
</dbReference>
<dbReference type="Proteomes" id="UP001318300">
    <property type="component" value="Unassembled WGS sequence"/>
</dbReference>
<dbReference type="EMBL" id="JAAOYO010000001">
    <property type="protein sequence ID" value="NII40221.1"/>
    <property type="molecule type" value="Genomic_DNA"/>
</dbReference>
<evidence type="ECO:0008006" key="4">
    <source>
        <dbReference type="Google" id="ProtNLM"/>
    </source>
</evidence>
<proteinExistence type="predicted"/>
<organism evidence="2 3">
    <name type="scientific">Curtobacterium salicis</name>
    <dbReference type="NCBI Taxonomy" id="1779862"/>
    <lineage>
        <taxon>Bacteria</taxon>
        <taxon>Bacillati</taxon>
        <taxon>Actinomycetota</taxon>
        <taxon>Actinomycetes</taxon>
        <taxon>Micrococcales</taxon>
        <taxon>Microbacteriaceae</taxon>
        <taxon>Curtobacterium</taxon>
    </lineage>
</organism>
<keyword evidence="3" id="KW-1185">Reference proteome</keyword>
<protein>
    <recommendedName>
        <fullName evidence="4">HNH endonuclease</fullName>
    </recommendedName>
</protein>
<name>A0ABX0T6Y0_9MICO</name>
<evidence type="ECO:0000313" key="2">
    <source>
        <dbReference type="EMBL" id="NII40221.1"/>
    </source>
</evidence>
<evidence type="ECO:0000313" key="3">
    <source>
        <dbReference type="Proteomes" id="UP001318300"/>
    </source>
</evidence>
<feature type="region of interest" description="Disordered" evidence="1">
    <location>
        <begin position="114"/>
        <end position="133"/>
    </location>
</feature>
<comment type="caution">
    <text evidence="2">The sequence shown here is derived from an EMBL/GenBank/DDBJ whole genome shotgun (WGS) entry which is preliminary data.</text>
</comment>
<gene>
    <name evidence="2" type="ORF">E9228_000840</name>
</gene>
<reference evidence="2 3" key="1">
    <citation type="submission" date="2020-03" db="EMBL/GenBank/DDBJ databases">
        <title>Above-ground endophytic microbial communities from plants in different locations in the United States.</title>
        <authorList>
            <person name="Frank C."/>
        </authorList>
    </citation>
    <scope>NUCLEOTIDE SEQUENCE [LARGE SCALE GENOMIC DNA]</scope>
    <source>
        <strain evidence="2 3">WW7</strain>
    </source>
</reference>